<feature type="region of interest" description="Disordered" evidence="1">
    <location>
        <begin position="1"/>
        <end position="32"/>
    </location>
</feature>
<dbReference type="EMBL" id="CP033367">
    <property type="protein sequence ID" value="QKD04270.1"/>
    <property type="molecule type" value="Genomic_DNA"/>
</dbReference>
<sequence>MDYLSPSDVPEPPPRKPKADNDNGPVDPWARYTHPPLPSGLLPPVIEEYARVQAEMMGVDAGGLAAAALAVCAAAIPDSIQLKVKRHDDWMESPRIWVALVGSPSTKKSPIITNATAPLKKIDRELYRAYVEAKAEYDALEKEPKKTASAPKHVRLRLEDTTIEAAQEVLKDSPNGVLCLQDELSGWFGSMDKYSGNRGAAKDRAFWLQSFNGGNYTVNRIGRGDVWIDNLSVSMLGGIQPEPMRKVAGDAVDDGLLQRLFPIVLGSASIGKDEPTPPVVAMYAALVDRLHGLSKPLAGSLVEVPLRFDKGAQAIRNELEEKHHAMAAGWEAMNRKLAAHIGKYDGLFARLCAIWHCIESTGNRPASEVKEDTARRVAAFLHDFLFPHAIAFYADVLGLSERHDALLATAGWILAHQPPSVTVRSVRRGDTVMRAMDNYEAQAVLDRLDAFGWLEPVPTARRDSMQWTVRPAVHTLFAARAGEEAERRRKVREIIADAARLKQAA</sequence>
<dbReference type="RefSeq" id="WP_027028539.1">
    <property type="nucleotide sequence ID" value="NZ_CP033367.1"/>
</dbReference>
<accession>A0A6M7WJT8</accession>
<dbReference type="Proteomes" id="UP000503017">
    <property type="component" value="Chromosome"/>
</dbReference>
<dbReference type="InterPro" id="IPR025048">
    <property type="entry name" value="DUF3987"/>
</dbReference>
<gene>
    <name evidence="2" type="ORF">EB235_24615</name>
</gene>
<organism evidence="2 3">
    <name type="scientific">Mesorhizobium loti R88b</name>
    <dbReference type="NCBI Taxonomy" id="935548"/>
    <lineage>
        <taxon>Bacteria</taxon>
        <taxon>Pseudomonadati</taxon>
        <taxon>Pseudomonadota</taxon>
        <taxon>Alphaproteobacteria</taxon>
        <taxon>Hyphomicrobiales</taxon>
        <taxon>Phyllobacteriaceae</taxon>
        <taxon>Mesorhizobium</taxon>
    </lineage>
</organism>
<evidence type="ECO:0000256" key="1">
    <source>
        <dbReference type="SAM" id="MobiDB-lite"/>
    </source>
</evidence>
<evidence type="ECO:0000313" key="3">
    <source>
        <dbReference type="Proteomes" id="UP000503017"/>
    </source>
</evidence>
<reference evidence="2 3" key="1">
    <citation type="submission" date="2018-10" db="EMBL/GenBank/DDBJ databases">
        <authorList>
            <person name="Perry B.J."/>
            <person name="Sullivan J.T."/>
            <person name="Murphy R.J.T."/>
            <person name="Ramsay J.P."/>
            <person name="Ronson C.W."/>
        </authorList>
    </citation>
    <scope>NUCLEOTIDE SEQUENCE [LARGE SCALE GENOMIC DNA]</scope>
    <source>
        <strain evidence="2 3">R88b</strain>
    </source>
</reference>
<protein>
    <submittedName>
        <fullName evidence="2">DUF3987 domain-containing protein</fullName>
    </submittedName>
</protein>
<evidence type="ECO:0000313" key="2">
    <source>
        <dbReference type="EMBL" id="QKD04270.1"/>
    </source>
</evidence>
<dbReference type="AlphaFoldDB" id="A0A6M7WJT8"/>
<dbReference type="Pfam" id="PF13148">
    <property type="entry name" value="DUF3987"/>
    <property type="match status" value="1"/>
</dbReference>
<proteinExistence type="predicted"/>
<name>A0A6M7WJT8_RHILI</name>